<dbReference type="Proteomes" id="UP000886520">
    <property type="component" value="Chromosome 1"/>
</dbReference>
<reference evidence="1" key="1">
    <citation type="submission" date="2021-01" db="EMBL/GenBank/DDBJ databases">
        <title>Adiantum capillus-veneris genome.</title>
        <authorList>
            <person name="Fang Y."/>
            <person name="Liao Q."/>
        </authorList>
    </citation>
    <scope>NUCLEOTIDE SEQUENCE</scope>
    <source>
        <strain evidence="1">H3</strain>
        <tissue evidence="1">Leaf</tissue>
    </source>
</reference>
<proteinExistence type="predicted"/>
<dbReference type="AlphaFoldDB" id="A0A9D4VE10"/>
<protein>
    <submittedName>
        <fullName evidence="1">Uncharacterized protein</fullName>
    </submittedName>
</protein>
<evidence type="ECO:0000313" key="2">
    <source>
        <dbReference type="Proteomes" id="UP000886520"/>
    </source>
</evidence>
<keyword evidence="2" id="KW-1185">Reference proteome</keyword>
<evidence type="ECO:0000313" key="1">
    <source>
        <dbReference type="EMBL" id="KAI5084826.1"/>
    </source>
</evidence>
<name>A0A9D4VE10_ADICA</name>
<comment type="caution">
    <text evidence="1">The sequence shown here is derived from an EMBL/GenBank/DDBJ whole genome shotgun (WGS) entry which is preliminary data.</text>
</comment>
<sequence>MQTYTGRVDAAGVELSNASFDSLLSRIFALACLRYTPPISTHLVVGVLHAFLRLSRQTWLELLQQVHTTVFSRYCTPPSSGGTLRGGFLKIPRMWWKRLWTKIGLLWLSSVGKLQCMAKRALQGCGDGRDSNDMW</sequence>
<accession>A0A9D4VE10</accession>
<dbReference type="EMBL" id="JABFUD020000001">
    <property type="protein sequence ID" value="KAI5084826.1"/>
    <property type="molecule type" value="Genomic_DNA"/>
</dbReference>
<organism evidence="1 2">
    <name type="scientific">Adiantum capillus-veneris</name>
    <name type="common">Maidenhair fern</name>
    <dbReference type="NCBI Taxonomy" id="13818"/>
    <lineage>
        <taxon>Eukaryota</taxon>
        <taxon>Viridiplantae</taxon>
        <taxon>Streptophyta</taxon>
        <taxon>Embryophyta</taxon>
        <taxon>Tracheophyta</taxon>
        <taxon>Polypodiopsida</taxon>
        <taxon>Polypodiidae</taxon>
        <taxon>Polypodiales</taxon>
        <taxon>Pteridineae</taxon>
        <taxon>Pteridaceae</taxon>
        <taxon>Vittarioideae</taxon>
        <taxon>Adiantum</taxon>
    </lineage>
</organism>
<gene>
    <name evidence="1" type="ORF">GOP47_0000995</name>
</gene>